<keyword evidence="2" id="KW-1185">Reference proteome</keyword>
<dbReference type="EMBL" id="QCXX01000002">
    <property type="protein sequence ID" value="PUV24936.1"/>
    <property type="molecule type" value="Genomic_DNA"/>
</dbReference>
<organism evidence="1 2">
    <name type="scientific">Sphingobacterium athyrii</name>
    <dbReference type="NCBI Taxonomy" id="2152717"/>
    <lineage>
        <taxon>Bacteria</taxon>
        <taxon>Pseudomonadati</taxon>
        <taxon>Bacteroidota</taxon>
        <taxon>Sphingobacteriia</taxon>
        <taxon>Sphingobacteriales</taxon>
        <taxon>Sphingobacteriaceae</taxon>
        <taxon>Sphingobacterium</taxon>
    </lineage>
</organism>
<reference evidence="1 2" key="1">
    <citation type="submission" date="2018-04" db="EMBL/GenBank/DDBJ databases">
        <title>Sphingobacterium sp. M46 Genome.</title>
        <authorList>
            <person name="Cheng J."/>
            <person name="Li Y."/>
        </authorList>
    </citation>
    <scope>NUCLEOTIDE SEQUENCE [LARGE SCALE GENOMIC DNA]</scope>
    <source>
        <strain evidence="1 2">M46</strain>
    </source>
</reference>
<dbReference type="Proteomes" id="UP000250831">
    <property type="component" value="Unassembled WGS sequence"/>
</dbReference>
<name>A0A363NVU7_9SPHI</name>
<sequence>MHDLVLCPLEQQIGTKDKLFLKVQTNPKIKKQQQTFADIELIFNYLHTRYVLFEHLIQIFYFFTKISSSCYVSI</sequence>
<evidence type="ECO:0000313" key="1">
    <source>
        <dbReference type="EMBL" id="PUV24936.1"/>
    </source>
</evidence>
<protein>
    <submittedName>
        <fullName evidence="1">Uncharacterized protein</fullName>
    </submittedName>
</protein>
<comment type="caution">
    <text evidence="1">The sequence shown here is derived from an EMBL/GenBank/DDBJ whole genome shotgun (WGS) entry which is preliminary data.</text>
</comment>
<evidence type="ECO:0000313" key="2">
    <source>
        <dbReference type="Proteomes" id="UP000250831"/>
    </source>
</evidence>
<accession>A0A363NVU7</accession>
<proteinExistence type="predicted"/>
<gene>
    <name evidence="1" type="ORF">DCO56_08250</name>
</gene>
<dbReference type="AlphaFoldDB" id="A0A363NVU7"/>